<dbReference type="InterPro" id="IPR003462">
    <property type="entry name" value="ODC_Mu_crystall"/>
</dbReference>
<dbReference type="OrthoDB" id="9792005at2"/>
<dbReference type="Pfam" id="PF02423">
    <property type="entry name" value="OCD_Mu_crystall"/>
    <property type="match status" value="1"/>
</dbReference>
<keyword evidence="3" id="KW-1185">Reference proteome</keyword>
<name>A0A1Q8QP98_9FIRM</name>
<accession>A0A1Q8QP98</accession>
<dbReference type="EMBL" id="MLBF01000035">
    <property type="protein sequence ID" value="OLN29173.1"/>
    <property type="molecule type" value="Genomic_DNA"/>
</dbReference>
<proteinExistence type="inferred from homology"/>
<comment type="caution">
    <text evidence="2">The sequence shown here is derived from an EMBL/GenBank/DDBJ whole genome shotgun (WGS) entry which is preliminary data.</text>
</comment>
<dbReference type="PANTHER" id="PTHR13812">
    <property type="entry name" value="KETIMINE REDUCTASE MU-CRYSTALLIN"/>
    <property type="match status" value="1"/>
</dbReference>
<sequence length="330" mass="35725">MLLLTKKDIKRIFSMQDAVEADKQAFRIYSEGGSVVPLRVNIGAQNYEGQTLFMPGYVGELDSMGVKIVSIFPHNIEKGLPTVPSTMVLLDGTSGEVCCIMDGTYLTQLRTGAAAGAATDLLARSDAKIGALIGTGGQAITQLEAMLTVRNLTEVRVFSTNLERAQSFVARMQGEFANYGTVLRAVTTSEEAITNADIITAVTTSQQPVFNGRLVKAGAHINGVGSFMPNMQELDDYIVQRADKIFFDSQEAVLAESGDFIIPLTQGTINKDKFTGEIGKVISGILPGRETPEEITLFKTVGMAVLDVVTAYQIYQKALKQDIGQEFLFE</sequence>
<dbReference type="Gene3D" id="3.30.1780.10">
    <property type="entry name" value="ornithine cyclodeaminase, domain 1"/>
    <property type="match status" value="1"/>
</dbReference>
<dbReference type="SUPFAM" id="SSF51735">
    <property type="entry name" value="NAD(P)-binding Rossmann-fold domains"/>
    <property type="match status" value="1"/>
</dbReference>
<protein>
    <submittedName>
        <fullName evidence="2">Ornithine cyclodeaminase</fullName>
    </submittedName>
</protein>
<evidence type="ECO:0000256" key="1">
    <source>
        <dbReference type="ARBA" id="ARBA00008903"/>
    </source>
</evidence>
<dbReference type="AlphaFoldDB" id="A0A1Q8QP98"/>
<gene>
    <name evidence="2" type="ORF">DSOL_3676</name>
</gene>
<dbReference type="NCBIfam" id="NF006379">
    <property type="entry name" value="PRK08618.1"/>
    <property type="match status" value="1"/>
</dbReference>
<dbReference type="GO" id="GO:0016491">
    <property type="term" value="F:oxidoreductase activity"/>
    <property type="evidence" value="ECO:0007669"/>
    <property type="project" value="UniProtKB-ARBA"/>
</dbReference>
<dbReference type="GO" id="GO:0019752">
    <property type="term" value="P:carboxylic acid metabolic process"/>
    <property type="evidence" value="ECO:0007669"/>
    <property type="project" value="UniProtKB-ARBA"/>
</dbReference>
<dbReference type="RefSeq" id="WP_075366132.1">
    <property type="nucleotide sequence ID" value="NZ_MLBF01000035.1"/>
</dbReference>
<evidence type="ECO:0000313" key="3">
    <source>
        <dbReference type="Proteomes" id="UP000186102"/>
    </source>
</evidence>
<dbReference type="InterPro" id="IPR023401">
    <property type="entry name" value="ODC_N"/>
</dbReference>
<dbReference type="FunFam" id="3.40.50.720:FF:000311">
    <property type="entry name" value="Ornithine cyclodeaminase"/>
    <property type="match status" value="1"/>
</dbReference>
<dbReference type="GO" id="GO:0005737">
    <property type="term" value="C:cytoplasm"/>
    <property type="evidence" value="ECO:0007669"/>
    <property type="project" value="TreeGrafter"/>
</dbReference>
<evidence type="ECO:0000313" key="2">
    <source>
        <dbReference type="EMBL" id="OLN29173.1"/>
    </source>
</evidence>
<dbReference type="Proteomes" id="UP000186102">
    <property type="component" value="Unassembled WGS sequence"/>
</dbReference>
<dbReference type="PANTHER" id="PTHR13812:SF19">
    <property type="entry name" value="KETIMINE REDUCTASE MU-CRYSTALLIN"/>
    <property type="match status" value="1"/>
</dbReference>
<dbReference type="Gene3D" id="3.40.50.720">
    <property type="entry name" value="NAD(P)-binding Rossmann-like Domain"/>
    <property type="match status" value="1"/>
</dbReference>
<reference evidence="2 3" key="1">
    <citation type="submission" date="2016-09" db="EMBL/GenBank/DDBJ databases">
        <title>Complete genome of Desulfosporosinus sp. OL.</title>
        <authorList>
            <person name="Mardanov A."/>
            <person name="Beletsky A."/>
            <person name="Panova A."/>
            <person name="Karnachuk O."/>
            <person name="Ravin N."/>
        </authorList>
    </citation>
    <scope>NUCLEOTIDE SEQUENCE [LARGE SCALE GENOMIC DNA]</scope>
    <source>
        <strain evidence="2 3">OL</strain>
    </source>
</reference>
<dbReference type="PIRSF" id="PIRSF001439">
    <property type="entry name" value="CryM"/>
    <property type="match status" value="1"/>
</dbReference>
<comment type="similarity">
    <text evidence="1">Belongs to the ornithine cyclodeaminase/mu-crystallin family.</text>
</comment>
<dbReference type="STRING" id="1888891.DSOL_3676"/>
<dbReference type="InterPro" id="IPR036291">
    <property type="entry name" value="NAD(P)-bd_dom_sf"/>
</dbReference>
<organism evidence="2 3">
    <name type="scientific">Desulfosporosinus metallidurans</name>
    <dbReference type="NCBI Taxonomy" id="1888891"/>
    <lineage>
        <taxon>Bacteria</taxon>
        <taxon>Bacillati</taxon>
        <taxon>Bacillota</taxon>
        <taxon>Clostridia</taxon>
        <taxon>Eubacteriales</taxon>
        <taxon>Desulfitobacteriaceae</taxon>
        <taxon>Desulfosporosinus</taxon>
    </lineage>
</organism>